<sequence>MAGGSFDHPTAVKVASGGDSASSGAAFANFANITSALLTLPPSLQPYIENSLIHLSRATEYLQTATGLSPTALYTTAGAVFLVGAIPAVVARAGKNSKKGGIMSRYGWSARPGLSPFNSTLGPGGVPSVTDDDFSYITSEDLETHGLEIPQSRAHHSREVDHYAHSAPGPASGFLPRPEDDVMLIKHKGVTYPEHFPAYAIGDGKLLVGDVRERIKMVMDLTERQGSTMRLLYKGRELKDLDAPVREYGVKNNSEVMVVLSDSVVETTGSRQTSGGSSTEEIVVVGLDGRDDFEASGKARKPRRGRKRDDRSPRDSGSTLALEVPVEDDRKRGVSRIRTKSPSSASGVSGVSASTAPPVITGRPGGPIEKVNAIGSHFSTKLVPLCVQFTANPPSDPKKRDDEHRKLSEVVMAQVLLKLDEIDTGDEAGARNVRKELVRYVQEVLKSIDEKVK</sequence>
<organism evidence="4 5">
    <name type="scientific">Bombardia bombarda</name>
    <dbReference type="NCBI Taxonomy" id="252184"/>
    <lineage>
        <taxon>Eukaryota</taxon>
        <taxon>Fungi</taxon>
        <taxon>Dikarya</taxon>
        <taxon>Ascomycota</taxon>
        <taxon>Pezizomycotina</taxon>
        <taxon>Sordariomycetes</taxon>
        <taxon>Sordariomycetidae</taxon>
        <taxon>Sordariales</taxon>
        <taxon>Lasiosphaeriaceae</taxon>
        <taxon>Bombardia</taxon>
    </lineage>
</organism>
<dbReference type="InterPro" id="IPR036533">
    <property type="entry name" value="BAG_dom_sf"/>
</dbReference>
<dbReference type="SMART" id="SM00264">
    <property type="entry name" value="BAG"/>
    <property type="match status" value="1"/>
</dbReference>
<accession>A0AA40CG01</accession>
<dbReference type="PROSITE" id="PS51035">
    <property type="entry name" value="BAG"/>
    <property type="match status" value="1"/>
</dbReference>
<evidence type="ECO:0000313" key="5">
    <source>
        <dbReference type="Proteomes" id="UP001174934"/>
    </source>
</evidence>
<dbReference type="Gene3D" id="1.20.58.120">
    <property type="entry name" value="BAG domain"/>
    <property type="match status" value="1"/>
</dbReference>
<dbReference type="InterPro" id="IPR039690">
    <property type="entry name" value="SNRNP25"/>
</dbReference>
<dbReference type="GO" id="GO:0051087">
    <property type="term" value="F:protein-folding chaperone binding"/>
    <property type="evidence" value="ECO:0007669"/>
    <property type="project" value="InterPro"/>
</dbReference>
<evidence type="ECO:0000259" key="2">
    <source>
        <dbReference type="PROSITE" id="PS50053"/>
    </source>
</evidence>
<dbReference type="AlphaFoldDB" id="A0AA40CG01"/>
<dbReference type="CDD" id="cd17039">
    <property type="entry name" value="Ubl_ubiquitin_like"/>
    <property type="match status" value="1"/>
</dbReference>
<dbReference type="InterPro" id="IPR000626">
    <property type="entry name" value="Ubiquitin-like_dom"/>
</dbReference>
<dbReference type="PANTHER" id="PTHR14942:SF0">
    <property type="entry name" value="U11_U12 SMALL NUCLEAR RIBONUCLEOPROTEIN 25 KDA PROTEIN"/>
    <property type="match status" value="1"/>
</dbReference>
<gene>
    <name evidence="4" type="ORF">B0T17DRAFT_612891</name>
</gene>
<dbReference type="Gene3D" id="3.10.20.90">
    <property type="entry name" value="Phosphatidylinositol 3-kinase Catalytic Subunit, Chain A, domain 1"/>
    <property type="match status" value="1"/>
</dbReference>
<feature type="region of interest" description="Disordered" evidence="1">
    <location>
        <begin position="293"/>
        <end position="364"/>
    </location>
</feature>
<dbReference type="PROSITE" id="PS50053">
    <property type="entry name" value="UBIQUITIN_2"/>
    <property type="match status" value="1"/>
</dbReference>
<reference evidence="4" key="1">
    <citation type="submission" date="2023-06" db="EMBL/GenBank/DDBJ databases">
        <title>Genome-scale phylogeny and comparative genomics of the fungal order Sordariales.</title>
        <authorList>
            <consortium name="Lawrence Berkeley National Laboratory"/>
            <person name="Hensen N."/>
            <person name="Bonometti L."/>
            <person name="Westerberg I."/>
            <person name="Brannstrom I.O."/>
            <person name="Guillou S."/>
            <person name="Cros-Aarteil S."/>
            <person name="Calhoun S."/>
            <person name="Haridas S."/>
            <person name="Kuo A."/>
            <person name="Mondo S."/>
            <person name="Pangilinan J."/>
            <person name="Riley R."/>
            <person name="LaButti K."/>
            <person name="Andreopoulos B."/>
            <person name="Lipzen A."/>
            <person name="Chen C."/>
            <person name="Yanf M."/>
            <person name="Daum C."/>
            <person name="Ng V."/>
            <person name="Clum A."/>
            <person name="Steindorff A."/>
            <person name="Ohm R."/>
            <person name="Martin F."/>
            <person name="Silar P."/>
            <person name="Natvig D."/>
            <person name="Lalanne C."/>
            <person name="Gautier V."/>
            <person name="Ament-velasquez S.L."/>
            <person name="Kruys A."/>
            <person name="Hutchinson M.I."/>
            <person name="Powell A.J."/>
            <person name="Barry K."/>
            <person name="Miller A.N."/>
            <person name="Grigoriev I.V."/>
            <person name="Debuchy R."/>
            <person name="Gladieux P."/>
            <person name="Thoren M.H."/>
            <person name="Johannesson H."/>
        </authorList>
    </citation>
    <scope>NUCLEOTIDE SEQUENCE</scope>
    <source>
        <strain evidence="4">SMH3391-2</strain>
    </source>
</reference>
<dbReference type="GO" id="GO:0005681">
    <property type="term" value="C:spliceosomal complex"/>
    <property type="evidence" value="ECO:0007669"/>
    <property type="project" value="TreeGrafter"/>
</dbReference>
<keyword evidence="5" id="KW-1185">Reference proteome</keyword>
<comment type="caution">
    <text evidence="4">The sequence shown here is derived from an EMBL/GenBank/DDBJ whole genome shotgun (WGS) entry which is preliminary data.</text>
</comment>
<dbReference type="Proteomes" id="UP001174934">
    <property type="component" value="Unassembled WGS sequence"/>
</dbReference>
<feature type="domain" description="BAG" evidence="3">
    <location>
        <begin position="388"/>
        <end position="452"/>
    </location>
</feature>
<dbReference type="Pfam" id="PF02179">
    <property type="entry name" value="BAG"/>
    <property type="match status" value="1"/>
</dbReference>
<dbReference type="EMBL" id="JAULSR010000001">
    <property type="protein sequence ID" value="KAK0636113.1"/>
    <property type="molecule type" value="Genomic_DNA"/>
</dbReference>
<dbReference type="InterPro" id="IPR003103">
    <property type="entry name" value="BAG_domain"/>
</dbReference>
<feature type="compositionally biased region" description="Low complexity" evidence="1">
    <location>
        <begin position="343"/>
        <end position="354"/>
    </location>
</feature>
<evidence type="ECO:0000313" key="4">
    <source>
        <dbReference type="EMBL" id="KAK0636113.1"/>
    </source>
</evidence>
<dbReference type="SUPFAM" id="SSF54236">
    <property type="entry name" value="Ubiquitin-like"/>
    <property type="match status" value="1"/>
</dbReference>
<dbReference type="InterPro" id="IPR029071">
    <property type="entry name" value="Ubiquitin-like_domsf"/>
</dbReference>
<proteinExistence type="predicted"/>
<protein>
    <submittedName>
        <fullName evidence="4">BAG domain-containing protein</fullName>
    </submittedName>
</protein>
<dbReference type="SUPFAM" id="SSF63491">
    <property type="entry name" value="BAG domain"/>
    <property type="match status" value="1"/>
</dbReference>
<evidence type="ECO:0000259" key="3">
    <source>
        <dbReference type="PROSITE" id="PS51035"/>
    </source>
</evidence>
<dbReference type="PANTHER" id="PTHR14942">
    <property type="entry name" value="U11/U12 SMALL NUCLEAR RIBONUCLEOPROTEIN 25 KDA PROTEIN"/>
    <property type="match status" value="1"/>
</dbReference>
<name>A0AA40CG01_9PEZI</name>
<feature type="domain" description="Ubiquitin-like" evidence="2">
    <location>
        <begin position="208"/>
        <end position="261"/>
    </location>
</feature>
<evidence type="ECO:0000256" key="1">
    <source>
        <dbReference type="SAM" id="MobiDB-lite"/>
    </source>
</evidence>
<dbReference type="GO" id="GO:0000398">
    <property type="term" value="P:mRNA splicing, via spliceosome"/>
    <property type="evidence" value="ECO:0007669"/>
    <property type="project" value="InterPro"/>
</dbReference>